<evidence type="ECO:0000313" key="2">
    <source>
        <dbReference type="Proteomes" id="UP001309876"/>
    </source>
</evidence>
<proteinExistence type="predicted"/>
<name>A0AAN7YE04_9EURO</name>
<protein>
    <submittedName>
        <fullName evidence="1">Uncharacterized protein</fullName>
    </submittedName>
</protein>
<dbReference type="EMBL" id="JAVRRJ010000007">
    <property type="protein sequence ID" value="KAK5082720.1"/>
    <property type="molecule type" value="Genomic_DNA"/>
</dbReference>
<dbReference type="Proteomes" id="UP001309876">
    <property type="component" value="Unassembled WGS sequence"/>
</dbReference>
<keyword evidence="2" id="KW-1185">Reference proteome</keyword>
<gene>
    <name evidence="1" type="ORF">LTR05_006600</name>
</gene>
<organism evidence="1 2">
    <name type="scientific">Lithohypha guttulata</name>
    <dbReference type="NCBI Taxonomy" id="1690604"/>
    <lineage>
        <taxon>Eukaryota</taxon>
        <taxon>Fungi</taxon>
        <taxon>Dikarya</taxon>
        <taxon>Ascomycota</taxon>
        <taxon>Pezizomycotina</taxon>
        <taxon>Eurotiomycetes</taxon>
        <taxon>Chaetothyriomycetidae</taxon>
        <taxon>Chaetothyriales</taxon>
        <taxon>Trichomeriaceae</taxon>
        <taxon>Lithohypha</taxon>
    </lineage>
</organism>
<accession>A0AAN7YE04</accession>
<dbReference type="AlphaFoldDB" id="A0AAN7YE04"/>
<reference evidence="1 2" key="1">
    <citation type="submission" date="2023-08" db="EMBL/GenBank/DDBJ databases">
        <title>Black Yeasts Isolated from many extreme environments.</title>
        <authorList>
            <person name="Coleine C."/>
            <person name="Stajich J.E."/>
            <person name="Selbmann L."/>
        </authorList>
    </citation>
    <scope>NUCLEOTIDE SEQUENCE [LARGE SCALE GENOMIC DNA]</scope>
    <source>
        <strain evidence="1 2">CCFEE 5910</strain>
    </source>
</reference>
<comment type="caution">
    <text evidence="1">The sequence shown here is derived from an EMBL/GenBank/DDBJ whole genome shotgun (WGS) entry which is preliminary data.</text>
</comment>
<dbReference type="Gene3D" id="3.40.630.30">
    <property type="match status" value="1"/>
</dbReference>
<sequence>MSILQAKYPPLRDLRLAEPSDIIRMGTLMYAAFAPEPMFNYLHPKHASVVQYALQFHREYSRAMIENPNTKIVMVIEDKYNPKEENYLKTDISTKDTWSSTQPTPKEGNPVVVGLACWSFTHGRDAPPIGQHQIRAKAFNDDTWPEFGSLQVPGDYDHEEHWKLYETSKDSMRRARIDDCGMTLEMLAATEAGKGVYEKVGCQLLDEFRLIGDEVSPRGASGYLLKYVSKKGQGSDSGGT</sequence>
<evidence type="ECO:0000313" key="1">
    <source>
        <dbReference type="EMBL" id="KAK5082720.1"/>
    </source>
</evidence>